<dbReference type="Proteomes" id="UP000030700">
    <property type="component" value="Unassembled WGS sequence"/>
</dbReference>
<evidence type="ECO:0000313" key="2">
    <source>
        <dbReference type="Proteomes" id="UP000030700"/>
    </source>
</evidence>
<sequence length="91" mass="11053">MAETLGSLTDKITILELKRYYMERQTERSDVSEEHRQQCRLKLAVLTEQRDDLVAEINQLFEAVMTKRQQLKVYRQFKMYNDPKYRIPRPE</sequence>
<dbReference type="HOGENOM" id="CLU_2434859_0_0_0"/>
<gene>
    <name evidence="1" type="ORF">U14_04092</name>
</gene>
<reference evidence="1" key="1">
    <citation type="journal article" date="2015" name="PeerJ">
        <title>First genomic representation of candidate bacterial phylum KSB3 points to enhanced environmental sensing as a trigger of wastewater bulking.</title>
        <authorList>
            <person name="Sekiguchi Y."/>
            <person name="Ohashi A."/>
            <person name="Parks D.H."/>
            <person name="Yamauchi T."/>
            <person name="Tyson G.W."/>
            <person name="Hugenholtz P."/>
        </authorList>
    </citation>
    <scope>NUCLEOTIDE SEQUENCE [LARGE SCALE GENOMIC DNA]</scope>
</reference>
<accession>A0A0S6W429</accession>
<evidence type="ECO:0000313" key="1">
    <source>
        <dbReference type="EMBL" id="GAK52835.1"/>
    </source>
</evidence>
<dbReference type="EMBL" id="DF820459">
    <property type="protein sequence ID" value="GAK52835.1"/>
    <property type="molecule type" value="Genomic_DNA"/>
</dbReference>
<organism evidence="1">
    <name type="scientific">Candidatus Moduliflexus flocculans</name>
    <dbReference type="NCBI Taxonomy" id="1499966"/>
    <lineage>
        <taxon>Bacteria</taxon>
        <taxon>Candidatus Moduliflexota</taxon>
        <taxon>Candidatus Moduliflexia</taxon>
        <taxon>Candidatus Moduliflexales</taxon>
        <taxon>Candidatus Moduliflexaceae</taxon>
    </lineage>
</organism>
<name>A0A0S6W429_9BACT</name>
<dbReference type="InterPro" id="IPR025350">
    <property type="entry name" value="DUF4254"/>
</dbReference>
<dbReference type="Pfam" id="PF14063">
    <property type="entry name" value="DUF4254"/>
    <property type="match status" value="1"/>
</dbReference>
<dbReference type="STRING" id="1499966.U14_04092"/>
<keyword evidence="2" id="KW-1185">Reference proteome</keyword>
<proteinExistence type="predicted"/>
<dbReference type="AlphaFoldDB" id="A0A0S6W429"/>
<protein>
    <submittedName>
        <fullName evidence="1">Uncharacterized protein</fullName>
    </submittedName>
</protein>